<evidence type="ECO:0000256" key="5">
    <source>
        <dbReference type="ARBA" id="ARBA00023242"/>
    </source>
</evidence>
<dbReference type="AlphaFoldDB" id="A0A6J1HRG9"/>
<comment type="function">
    <text evidence="6">Transcriptional repressor that regulates multiple aspects of plant growth and development.</text>
</comment>
<dbReference type="Pfam" id="PF04844">
    <property type="entry name" value="Ovate"/>
    <property type="match status" value="1"/>
</dbReference>
<feature type="compositionally biased region" description="Pro residues" evidence="7">
    <location>
        <begin position="48"/>
        <end position="66"/>
    </location>
</feature>
<name>A0A6J1HRG9_CUCMA</name>
<evidence type="ECO:0000259" key="8">
    <source>
        <dbReference type="PROSITE" id="PS51754"/>
    </source>
</evidence>
<accession>A0A6J1HRG9</accession>
<evidence type="ECO:0000256" key="2">
    <source>
        <dbReference type="ARBA" id="ARBA00022491"/>
    </source>
</evidence>
<dbReference type="NCBIfam" id="TIGR01568">
    <property type="entry name" value="A_thal_3678"/>
    <property type="match status" value="1"/>
</dbReference>
<reference evidence="10" key="1">
    <citation type="submission" date="2025-08" db="UniProtKB">
        <authorList>
            <consortium name="RefSeq"/>
        </authorList>
    </citation>
    <scope>IDENTIFICATION</scope>
    <source>
        <tissue evidence="10">Young leaves</tissue>
    </source>
</reference>
<dbReference type="InterPro" id="IPR025830">
    <property type="entry name" value="DNA_bnd_dom_ovate"/>
</dbReference>
<feature type="region of interest" description="Disordered" evidence="7">
    <location>
        <begin position="21"/>
        <end position="165"/>
    </location>
</feature>
<dbReference type="Pfam" id="PF13724">
    <property type="entry name" value="DNA_binding_2"/>
    <property type="match status" value="1"/>
</dbReference>
<feature type="region of interest" description="Disordered" evidence="7">
    <location>
        <begin position="218"/>
        <end position="240"/>
    </location>
</feature>
<keyword evidence="5 6" id="KW-0539">Nucleus</keyword>
<dbReference type="InterPro" id="IPR038933">
    <property type="entry name" value="Ovate"/>
</dbReference>
<dbReference type="PROSITE" id="PS51754">
    <property type="entry name" value="OVATE"/>
    <property type="match status" value="1"/>
</dbReference>
<dbReference type="Proteomes" id="UP000504608">
    <property type="component" value="Unplaced"/>
</dbReference>
<evidence type="ECO:0000256" key="7">
    <source>
        <dbReference type="SAM" id="MobiDB-lite"/>
    </source>
</evidence>
<evidence type="ECO:0000256" key="4">
    <source>
        <dbReference type="ARBA" id="ARBA00023163"/>
    </source>
</evidence>
<dbReference type="GO" id="GO:0005634">
    <property type="term" value="C:nucleus"/>
    <property type="evidence" value="ECO:0007669"/>
    <property type="project" value="UniProtKB-SubCell"/>
</dbReference>
<proteinExistence type="predicted"/>
<dbReference type="InterPro" id="IPR006458">
    <property type="entry name" value="Ovate_C"/>
</dbReference>
<keyword evidence="2 6" id="KW-0678">Repressor</keyword>
<keyword evidence="4 6" id="KW-0804">Transcription</keyword>
<evidence type="ECO:0000256" key="1">
    <source>
        <dbReference type="ARBA" id="ARBA00004123"/>
    </source>
</evidence>
<dbReference type="OrthoDB" id="1928390at2759"/>
<feature type="compositionally biased region" description="Pro residues" evidence="7">
    <location>
        <begin position="90"/>
        <end position="104"/>
    </location>
</feature>
<dbReference type="PANTHER" id="PTHR33057">
    <property type="entry name" value="TRANSCRIPTION REPRESSOR OFP7-RELATED"/>
    <property type="match status" value="1"/>
</dbReference>
<dbReference type="GO" id="GO:0003677">
    <property type="term" value="F:DNA binding"/>
    <property type="evidence" value="ECO:0007669"/>
    <property type="project" value="InterPro"/>
</dbReference>
<dbReference type="KEGG" id="cmax:111466045"/>
<evidence type="ECO:0000256" key="3">
    <source>
        <dbReference type="ARBA" id="ARBA00023015"/>
    </source>
</evidence>
<evidence type="ECO:0000313" key="10">
    <source>
        <dbReference type="RefSeq" id="XP_022966380.1"/>
    </source>
</evidence>
<organism evidence="9 10">
    <name type="scientific">Cucurbita maxima</name>
    <name type="common">Pumpkin</name>
    <name type="synonym">Winter squash</name>
    <dbReference type="NCBI Taxonomy" id="3661"/>
    <lineage>
        <taxon>Eukaryota</taxon>
        <taxon>Viridiplantae</taxon>
        <taxon>Streptophyta</taxon>
        <taxon>Embryophyta</taxon>
        <taxon>Tracheophyta</taxon>
        <taxon>Spermatophyta</taxon>
        <taxon>Magnoliopsida</taxon>
        <taxon>eudicotyledons</taxon>
        <taxon>Gunneridae</taxon>
        <taxon>Pentapetalae</taxon>
        <taxon>rosids</taxon>
        <taxon>fabids</taxon>
        <taxon>Cucurbitales</taxon>
        <taxon>Cucurbitaceae</taxon>
        <taxon>Cucurbiteae</taxon>
        <taxon>Cucurbita</taxon>
    </lineage>
</organism>
<dbReference type="PANTHER" id="PTHR33057:SF151">
    <property type="entry name" value="TRANSCRIPTION REPRESSOR OFP1"/>
    <property type="match status" value="1"/>
</dbReference>
<feature type="compositionally biased region" description="Polar residues" evidence="7">
    <location>
        <begin position="128"/>
        <end position="162"/>
    </location>
</feature>
<dbReference type="GeneID" id="111466045"/>
<protein>
    <recommendedName>
        <fullName evidence="6">Transcription repressor</fullName>
    </recommendedName>
    <alternativeName>
        <fullName evidence="6">Ovate family protein</fullName>
    </alternativeName>
</protein>
<comment type="subcellular location">
    <subcellularLocation>
        <location evidence="1 6">Nucleus</location>
    </subcellularLocation>
</comment>
<keyword evidence="9" id="KW-1185">Reference proteome</keyword>
<sequence>MGNHKFHLSDMIPNSWLYKLREMGGGGGRGKSSNNQSSLDSKKKHRQPPPPSKQKQPQMPPPPPLPQSRSRKSYYFTRELESNDGLGINSPPPSPPLQPVPPPLRKSSKQQNPGRRRTSSRLSAGKFVSSSSVGCSCRTTTESISTKSNSPPEFSTSPSDTSPVPIPKFQTDKIPAAKSQSFDRDIVIDVSSKYPDNVVIGSFDSLSELDLPPIITNHKKKHRKQRTTPGATTAASPTKKFAANSPSVRLRIHSPKIGHRKIGSRKSTSSRRSLSDSLAVMKSSYDPQKDFKESMVEMIVENNIRGSKDLEDLLACYLCLNADEYHDLIIKVFKQIWFDLTDPV</sequence>
<feature type="compositionally biased region" description="Low complexity" evidence="7">
    <location>
        <begin position="227"/>
        <end position="238"/>
    </location>
</feature>
<dbReference type="RefSeq" id="XP_022966380.1">
    <property type="nucleotide sequence ID" value="XM_023110612.1"/>
</dbReference>
<dbReference type="GO" id="GO:0045892">
    <property type="term" value="P:negative regulation of DNA-templated transcription"/>
    <property type="evidence" value="ECO:0007669"/>
    <property type="project" value="UniProtKB-UniRule"/>
</dbReference>
<gene>
    <name evidence="10" type="primary">LOC111466045</name>
</gene>
<feature type="domain" description="OVATE" evidence="8">
    <location>
        <begin position="280"/>
        <end position="339"/>
    </location>
</feature>
<evidence type="ECO:0000313" key="9">
    <source>
        <dbReference type="Proteomes" id="UP000504608"/>
    </source>
</evidence>
<evidence type="ECO:0000256" key="6">
    <source>
        <dbReference type="RuleBase" id="RU367028"/>
    </source>
</evidence>
<keyword evidence="3 6" id="KW-0805">Transcription regulation</keyword>